<dbReference type="HOGENOM" id="CLU_055690_5_0_11"/>
<evidence type="ECO:0000256" key="2">
    <source>
        <dbReference type="ARBA" id="ARBA00022723"/>
    </source>
</evidence>
<dbReference type="PANTHER" id="PTHR21496:SF23">
    <property type="entry name" value="3-PHENYLPROPIONATE_CINNAMIC ACID DIOXYGENASE FERREDOXIN SUBUNIT"/>
    <property type="match status" value="1"/>
</dbReference>
<name>D7BZ04_STRBB</name>
<dbReference type="PROSITE" id="PS51296">
    <property type="entry name" value="RIESKE"/>
    <property type="match status" value="1"/>
</dbReference>
<dbReference type="EMBL" id="CP002047">
    <property type="protein sequence ID" value="ADI05713.1"/>
    <property type="molecule type" value="Genomic_DNA"/>
</dbReference>
<organism evidence="6 7">
    <name type="scientific">Streptomyces bingchenggensis (strain BCW-1)</name>
    <dbReference type="NCBI Taxonomy" id="749414"/>
    <lineage>
        <taxon>Bacteria</taxon>
        <taxon>Bacillati</taxon>
        <taxon>Actinomycetota</taxon>
        <taxon>Actinomycetes</taxon>
        <taxon>Kitasatosporales</taxon>
        <taxon>Streptomycetaceae</taxon>
        <taxon>Streptomyces</taxon>
    </lineage>
</organism>
<evidence type="ECO:0000313" key="7">
    <source>
        <dbReference type="Proteomes" id="UP000000377"/>
    </source>
</evidence>
<dbReference type="GO" id="GO:0051537">
    <property type="term" value="F:2 iron, 2 sulfur cluster binding"/>
    <property type="evidence" value="ECO:0007669"/>
    <property type="project" value="UniProtKB-KW"/>
</dbReference>
<keyword evidence="1" id="KW-0001">2Fe-2S</keyword>
<dbReference type="Gene3D" id="2.102.10.10">
    <property type="entry name" value="Rieske [2Fe-2S] iron-sulphur domain"/>
    <property type="match status" value="1"/>
</dbReference>
<dbReference type="SUPFAM" id="SSF50022">
    <property type="entry name" value="ISP domain"/>
    <property type="match status" value="1"/>
</dbReference>
<dbReference type="eggNOG" id="COG2146">
    <property type="taxonomic scope" value="Bacteria"/>
</dbReference>
<accession>D7BZ04</accession>
<keyword evidence="2" id="KW-0479">Metal-binding</keyword>
<dbReference type="Pfam" id="PF00355">
    <property type="entry name" value="Rieske"/>
    <property type="match status" value="1"/>
</dbReference>
<dbReference type="STRING" id="749414.SBI_02592"/>
<evidence type="ECO:0000256" key="4">
    <source>
        <dbReference type="ARBA" id="ARBA00023014"/>
    </source>
</evidence>
<evidence type="ECO:0000313" key="6">
    <source>
        <dbReference type="EMBL" id="ADI05713.1"/>
    </source>
</evidence>
<reference evidence="6 7" key="1">
    <citation type="journal article" date="2010" name="J. Bacteriol.">
        <title>Genome sequence of the milbemycin-producing bacterium Streptomyces bingchenggensis.</title>
        <authorList>
            <person name="Wang X.J."/>
            <person name="Yan Y.J."/>
            <person name="Zhang B."/>
            <person name="An J."/>
            <person name="Wang J.J."/>
            <person name="Tian J."/>
            <person name="Jiang L."/>
            <person name="Chen Y.H."/>
            <person name="Huang S.X."/>
            <person name="Yin M."/>
            <person name="Zhang J."/>
            <person name="Gao A.L."/>
            <person name="Liu C.X."/>
            <person name="Zhu Z.X."/>
            <person name="Xiang W.S."/>
        </authorList>
    </citation>
    <scope>NUCLEOTIDE SEQUENCE [LARGE SCALE GENOMIC DNA]</scope>
    <source>
        <strain evidence="6 7">BCW-1</strain>
    </source>
</reference>
<evidence type="ECO:0000256" key="3">
    <source>
        <dbReference type="ARBA" id="ARBA00023004"/>
    </source>
</evidence>
<evidence type="ECO:0000256" key="1">
    <source>
        <dbReference type="ARBA" id="ARBA00022714"/>
    </source>
</evidence>
<gene>
    <name evidence="6" type="ordered locus">SBI_02592</name>
</gene>
<keyword evidence="4" id="KW-0411">Iron-sulfur</keyword>
<dbReference type="GO" id="GO:0016705">
    <property type="term" value="F:oxidoreductase activity, acting on paired donors, with incorporation or reduction of molecular oxygen"/>
    <property type="evidence" value="ECO:0007669"/>
    <property type="project" value="UniProtKB-ARBA"/>
</dbReference>
<dbReference type="AlphaFoldDB" id="D7BZ04"/>
<dbReference type="InterPro" id="IPR017941">
    <property type="entry name" value="Rieske_2Fe-2S"/>
</dbReference>
<keyword evidence="3" id="KW-0408">Iron</keyword>
<feature type="domain" description="Rieske" evidence="5">
    <location>
        <begin position="19"/>
        <end position="114"/>
    </location>
</feature>
<dbReference type="GO" id="GO:0046872">
    <property type="term" value="F:metal ion binding"/>
    <property type="evidence" value="ECO:0007669"/>
    <property type="project" value="UniProtKB-KW"/>
</dbReference>
<dbReference type="KEGG" id="sbh:SBI_02592"/>
<protein>
    <submittedName>
        <fullName evidence="6">Ferredoxin</fullName>
    </submittedName>
</protein>
<dbReference type="Proteomes" id="UP000000377">
    <property type="component" value="Chromosome"/>
</dbReference>
<dbReference type="PANTHER" id="PTHR21496">
    <property type="entry name" value="FERREDOXIN-RELATED"/>
    <property type="match status" value="1"/>
</dbReference>
<sequence length="117" mass="12588">MSETVNERGGMQGGMQGGIRVARLEDVQPGEMTTVEVEGVRVLLANVGGTVRALRDSCSHEEAPLSEGELEGETVVCPWHFSSFCLRTGEALEMPAVDPVEAYAVHVVDGEVFLSRQ</sequence>
<dbReference type="PATRIC" id="fig|749414.3.peg.2686"/>
<proteinExistence type="predicted"/>
<evidence type="ECO:0000259" key="5">
    <source>
        <dbReference type="PROSITE" id="PS51296"/>
    </source>
</evidence>
<keyword evidence="7" id="KW-1185">Reference proteome</keyword>
<dbReference type="CDD" id="cd03528">
    <property type="entry name" value="Rieske_RO_ferredoxin"/>
    <property type="match status" value="1"/>
</dbReference>
<dbReference type="InterPro" id="IPR036922">
    <property type="entry name" value="Rieske_2Fe-2S_sf"/>
</dbReference>
<dbReference type="GO" id="GO:0004497">
    <property type="term" value="F:monooxygenase activity"/>
    <property type="evidence" value="ECO:0007669"/>
    <property type="project" value="UniProtKB-ARBA"/>
</dbReference>
<dbReference type="RefSeq" id="WP_014175190.1">
    <property type="nucleotide sequence ID" value="NC_016582.1"/>
</dbReference>